<keyword evidence="3" id="KW-0067">ATP-binding</keyword>
<dbReference type="EMBL" id="MTEJ01000252">
    <property type="protein sequence ID" value="OQX06261.1"/>
    <property type="molecule type" value="Genomic_DNA"/>
</dbReference>
<dbReference type="Pfam" id="PF00005">
    <property type="entry name" value="ABC_tran"/>
    <property type="match status" value="2"/>
</dbReference>
<sequence>MTQVVCQFSQLTQQFDTKTVFSGLSSTLTDGLTGLVGRNGQGKSVLLALLAQDFPPTSGSIRWLVPFYWVRQLQRLQGLNLADALGVGTLYDSFERIQSGEASAEDFAQVEDRWHLPALWEQELHEAGLDLPLSTPVQHLSGGEQTRLALCRAFLQPDHYLLLDEPSNHLDTEGRHWLLAKLTQHPAGALVATHDRELLQQVERILELDQHGLNEYGGNYAIYHTIRDAQVAATEQQLATLKRNRQQQKLEQQAALEKSAHRRKQGERQRHSGSQSKLLMDAQQDRSENTLSKLKQQHQQRAEQLATELGATQTRLEIIKPQTLRSAPEAAHHSLCLHLSELVLPYVYHAPLTLTVQQGERWHIQGRNGSGKSTLLRVIAGLEQPISGVCEVHGRCVYLDQHFSLLDETESALINLQRLHPDISETLLRTELAGLRMRGDKALQPLKELSGGERLKVALLAVLVGENAPTLLLLDEPDNHLDLDSRLLLEQTLADYPGALLVVSHDPAFIAALNISASLTLTA</sequence>
<evidence type="ECO:0000313" key="7">
    <source>
        <dbReference type="Proteomes" id="UP000192491"/>
    </source>
</evidence>
<dbReference type="InterPro" id="IPR017871">
    <property type="entry name" value="ABC_transporter-like_CS"/>
</dbReference>
<dbReference type="InterPro" id="IPR003439">
    <property type="entry name" value="ABC_transporter-like_ATP-bd"/>
</dbReference>
<dbReference type="InterPro" id="IPR003593">
    <property type="entry name" value="AAA+_ATPase"/>
</dbReference>
<evidence type="ECO:0000256" key="3">
    <source>
        <dbReference type="ARBA" id="ARBA00022840"/>
    </source>
</evidence>
<feature type="compositionally biased region" description="Low complexity" evidence="4">
    <location>
        <begin position="247"/>
        <end position="257"/>
    </location>
</feature>
<evidence type="ECO:0000256" key="1">
    <source>
        <dbReference type="ARBA" id="ARBA00022737"/>
    </source>
</evidence>
<dbReference type="CDD" id="cd03221">
    <property type="entry name" value="ABCF_EF-3"/>
    <property type="match status" value="1"/>
</dbReference>
<dbReference type="PANTHER" id="PTHR19211:SF6">
    <property type="entry name" value="BLL7188 PROTEIN"/>
    <property type="match status" value="1"/>
</dbReference>
<comment type="caution">
    <text evidence="6">The sequence shown here is derived from an EMBL/GenBank/DDBJ whole genome shotgun (WGS) entry which is preliminary data.</text>
</comment>
<dbReference type="Proteomes" id="UP000192491">
    <property type="component" value="Unassembled WGS sequence"/>
</dbReference>
<evidence type="ECO:0000256" key="2">
    <source>
        <dbReference type="ARBA" id="ARBA00022741"/>
    </source>
</evidence>
<gene>
    <name evidence="6" type="ORF">BWK73_31320</name>
</gene>
<evidence type="ECO:0000256" key="4">
    <source>
        <dbReference type="SAM" id="MobiDB-lite"/>
    </source>
</evidence>
<dbReference type="GO" id="GO:0005524">
    <property type="term" value="F:ATP binding"/>
    <property type="evidence" value="ECO:0007669"/>
    <property type="project" value="UniProtKB-KW"/>
</dbReference>
<dbReference type="SMART" id="SM00382">
    <property type="entry name" value="AAA"/>
    <property type="match status" value="2"/>
</dbReference>
<dbReference type="Gene3D" id="3.40.50.300">
    <property type="entry name" value="P-loop containing nucleotide triphosphate hydrolases"/>
    <property type="match status" value="2"/>
</dbReference>
<evidence type="ECO:0000313" key="6">
    <source>
        <dbReference type="EMBL" id="OQX06261.1"/>
    </source>
</evidence>
<dbReference type="SUPFAM" id="SSF52540">
    <property type="entry name" value="P-loop containing nucleoside triphosphate hydrolases"/>
    <property type="match status" value="2"/>
</dbReference>
<keyword evidence="1" id="KW-0677">Repeat</keyword>
<accession>A0A1Y1QI59</accession>
<dbReference type="GO" id="GO:0016887">
    <property type="term" value="F:ATP hydrolysis activity"/>
    <property type="evidence" value="ECO:0007669"/>
    <property type="project" value="InterPro"/>
</dbReference>
<feature type="region of interest" description="Disordered" evidence="4">
    <location>
        <begin position="245"/>
        <end position="297"/>
    </location>
</feature>
<dbReference type="eggNOG" id="COG0488">
    <property type="taxonomic scope" value="Bacteria"/>
</dbReference>
<evidence type="ECO:0000259" key="5">
    <source>
        <dbReference type="PROSITE" id="PS50893"/>
    </source>
</evidence>
<dbReference type="STRING" id="1123401.GCA_000621325_00072"/>
<reference evidence="6 7" key="1">
    <citation type="submission" date="2017-01" db="EMBL/GenBank/DDBJ databases">
        <title>Novel large sulfur bacteria in the metagenomes of groundwater-fed chemosynthetic microbial mats in the Lake Huron basin.</title>
        <authorList>
            <person name="Sharrar A.M."/>
            <person name="Flood B.E."/>
            <person name="Bailey J.V."/>
            <person name="Jones D.S."/>
            <person name="Biddanda B."/>
            <person name="Ruberg S.A."/>
            <person name="Marcus D.N."/>
            <person name="Dick G.J."/>
        </authorList>
    </citation>
    <scope>NUCLEOTIDE SEQUENCE [LARGE SCALE GENOMIC DNA]</scope>
    <source>
        <strain evidence="6">A8</strain>
    </source>
</reference>
<feature type="domain" description="ABC transporter" evidence="5">
    <location>
        <begin position="6"/>
        <end position="235"/>
    </location>
</feature>
<keyword evidence="2" id="KW-0547">Nucleotide-binding</keyword>
<protein>
    <recommendedName>
        <fullName evidence="5">ABC transporter domain-containing protein</fullName>
    </recommendedName>
</protein>
<dbReference type="PANTHER" id="PTHR19211">
    <property type="entry name" value="ATP-BINDING TRANSPORT PROTEIN-RELATED"/>
    <property type="match status" value="1"/>
</dbReference>
<proteinExistence type="predicted"/>
<dbReference type="PROSITE" id="PS00211">
    <property type="entry name" value="ABC_TRANSPORTER_1"/>
    <property type="match status" value="1"/>
</dbReference>
<dbReference type="PROSITE" id="PS50893">
    <property type="entry name" value="ABC_TRANSPORTER_2"/>
    <property type="match status" value="1"/>
</dbReference>
<dbReference type="AlphaFoldDB" id="A0A1Y1QI59"/>
<organism evidence="6 7">
    <name type="scientific">Thiothrix lacustris</name>
    <dbReference type="NCBI Taxonomy" id="525917"/>
    <lineage>
        <taxon>Bacteria</taxon>
        <taxon>Pseudomonadati</taxon>
        <taxon>Pseudomonadota</taxon>
        <taxon>Gammaproteobacteria</taxon>
        <taxon>Thiotrichales</taxon>
        <taxon>Thiotrichaceae</taxon>
        <taxon>Thiothrix</taxon>
    </lineage>
</organism>
<dbReference type="InterPro" id="IPR027417">
    <property type="entry name" value="P-loop_NTPase"/>
</dbReference>
<name>A0A1Y1QI59_9GAMM</name>
<dbReference type="InterPro" id="IPR050611">
    <property type="entry name" value="ABCF"/>
</dbReference>